<evidence type="ECO:0000313" key="1">
    <source>
        <dbReference type="EMBL" id="SET94924.1"/>
    </source>
</evidence>
<evidence type="ECO:0000313" key="2">
    <source>
        <dbReference type="Proteomes" id="UP000181981"/>
    </source>
</evidence>
<dbReference type="PANTHER" id="PTHR12526">
    <property type="entry name" value="GLYCOSYLTRANSFERASE"/>
    <property type="match status" value="1"/>
</dbReference>
<keyword evidence="1" id="KW-0808">Transferase</keyword>
<reference evidence="1 2" key="1">
    <citation type="submission" date="2016-10" db="EMBL/GenBank/DDBJ databases">
        <authorList>
            <person name="de Groot N.N."/>
        </authorList>
    </citation>
    <scope>NUCLEOTIDE SEQUENCE [LARGE SCALE GENOMIC DNA]</scope>
    <source>
        <strain evidence="1 2">DSM 25947</strain>
    </source>
</reference>
<sequence>MISNKDIICVSNTTWYGEYTKSTVQLMSRLAQRNRVVFVEYPYTLKDLIFAILRKKEAPVKRMLGIRRRLITIKSDVDTSVYNLVMPPVLPVYWIKKQKIFDLALKFNSWIYKITLKKLIKKLEFNEPIIVNAYNPFYGTPLINQLNQSSNIYYCYDGYDTGFYGDKVYDVDHKYTELADAVITTSDYLKEDKLQFNKKSYVVKNGVDYEVFASNVKTDVNKSGDKKVGYIGSLDHRFDIDIVEHAIRQLPEFEFHFTGNLRNLEIKNRLEKYNNVQFFSAIGPNDVPALLASYDVGIIPYTITEYNKNIYPLKINEYLAVGVPVVMTAFADLKDFEGMVSVPNDKESFVEALKKETNLDTPVLIKERCEFAKKNSWDKRTEEFGKILFDSL</sequence>
<dbReference type="Gene3D" id="3.40.50.2000">
    <property type="entry name" value="Glycogen Phosphorylase B"/>
    <property type="match status" value="1"/>
</dbReference>
<dbReference type="AlphaFoldDB" id="A0A1I0IEC9"/>
<name>A0A1I0IEC9_9BACT</name>
<dbReference type="OrthoDB" id="9816564at2"/>
<dbReference type="Pfam" id="PF13692">
    <property type="entry name" value="Glyco_trans_1_4"/>
    <property type="match status" value="1"/>
</dbReference>
<dbReference type="RefSeq" id="WP_081804920.1">
    <property type="nucleotide sequence ID" value="NZ_FOHT01000031.1"/>
</dbReference>
<dbReference type="GO" id="GO:0016740">
    <property type="term" value="F:transferase activity"/>
    <property type="evidence" value="ECO:0007669"/>
    <property type="project" value="UniProtKB-KW"/>
</dbReference>
<proteinExistence type="predicted"/>
<organism evidence="1 2">
    <name type="scientific">Draconibacterium orientale</name>
    <dbReference type="NCBI Taxonomy" id="1168034"/>
    <lineage>
        <taxon>Bacteria</taxon>
        <taxon>Pseudomonadati</taxon>
        <taxon>Bacteroidota</taxon>
        <taxon>Bacteroidia</taxon>
        <taxon>Marinilabiliales</taxon>
        <taxon>Prolixibacteraceae</taxon>
        <taxon>Draconibacterium</taxon>
    </lineage>
</organism>
<dbReference type="EMBL" id="FOHT01000031">
    <property type="protein sequence ID" value="SET94924.1"/>
    <property type="molecule type" value="Genomic_DNA"/>
</dbReference>
<dbReference type="SUPFAM" id="SSF53756">
    <property type="entry name" value="UDP-Glycosyltransferase/glycogen phosphorylase"/>
    <property type="match status" value="1"/>
</dbReference>
<accession>A0A1I0IEC9</accession>
<dbReference type="Proteomes" id="UP000181981">
    <property type="component" value="Unassembled WGS sequence"/>
</dbReference>
<protein>
    <submittedName>
        <fullName evidence="1">Glycosyltransferase involved in cell wall bisynthesis</fullName>
    </submittedName>
</protein>
<gene>
    <name evidence="1" type="ORF">SAMN05444285_13130</name>
</gene>
<dbReference type="Gene3D" id="3.40.50.11010">
    <property type="match status" value="1"/>
</dbReference>
<dbReference type="PANTHER" id="PTHR12526:SF630">
    <property type="entry name" value="GLYCOSYLTRANSFERASE"/>
    <property type="match status" value="1"/>
</dbReference>